<keyword evidence="4 6" id="KW-0808">Transferase</keyword>
<dbReference type="NCBIfam" id="NF002878">
    <property type="entry name" value="PRK03321.1"/>
    <property type="match status" value="1"/>
</dbReference>
<dbReference type="InterPro" id="IPR050106">
    <property type="entry name" value="HistidinolP_aminotransfase"/>
</dbReference>
<evidence type="ECO:0000256" key="2">
    <source>
        <dbReference type="ARBA" id="ARBA00011738"/>
    </source>
</evidence>
<evidence type="ECO:0000256" key="5">
    <source>
        <dbReference type="ARBA" id="ARBA00022898"/>
    </source>
</evidence>
<evidence type="ECO:0000256" key="6">
    <source>
        <dbReference type="HAMAP-Rule" id="MF_01513"/>
    </source>
</evidence>
<keyword evidence="5 6" id="KW-0663">Pyridoxal phosphate</keyword>
<evidence type="ECO:0000256" key="1">
    <source>
        <dbReference type="ARBA" id="ARBA00001933"/>
    </source>
</evidence>
<evidence type="ECO:0000256" key="3">
    <source>
        <dbReference type="ARBA" id="ARBA00022576"/>
    </source>
</evidence>
<dbReference type="Gene3D" id="3.90.1150.10">
    <property type="entry name" value="Aspartate Aminotransferase, domain 1"/>
    <property type="match status" value="1"/>
</dbReference>
<proteinExistence type="inferred from homology"/>
<dbReference type="PANTHER" id="PTHR43643">
    <property type="entry name" value="HISTIDINOL-PHOSPHATE AMINOTRANSFERASE 2"/>
    <property type="match status" value="1"/>
</dbReference>
<feature type="domain" description="Aminotransferase class I/classII large" evidence="8">
    <location>
        <begin position="28"/>
        <end position="312"/>
    </location>
</feature>
<dbReference type="AlphaFoldDB" id="A0A5M4FB43"/>
<feature type="region of interest" description="Disordered" evidence="7">
    <location>
        <begin position="17"/>
        <end position="38"/>
    </location>
</feature>
<dbReference type="GO" id="GO:0004400">
    <property type="term" value="F:histidinol-phosphate transaminase activity"/>
    <property type="evidence" value="ECO:0007669"/>
    <property type="project" value="InterPro"/>
</dbReference>
<dbReference type="EMBL" id="SDPQ02000003">
    <property type="protein sequence ID" value="KAA1395564.1"/>
    <property type="molecule type" value="Genomic_DNA"/>
</dbReference>
<dbReference type="PANTHER" id="PTHR43643:SF3">
    <property type="entry name" value="HISTIDINOL-PHOSPHATE AMINOTRANSFERASE"/>
    <property type="match status" value="1"/>
</dbReference>
<gene>
    <name evidence="6" type="primary">pat</name>
    <name evidence="9" type="ORF">ESP70_015530</name>
</gene>
<comment type="similarity">
    <text evidence="6">Belongs to the class-II pyridoxal-phosphate-dependent aminotransferase family.</text>
</comment>
<comment type="subunit">
    <text evidence="2 6">Homodimer.</text>
</comment>
<evidence type="ECO:0000313" key="9">
    <source>
        <dbReference type="EMBL" id="KAA1395564.1"/>
    </source>
</evidence>
<dbReference type="Pfam" id="PF00155">
    <property type="entry name" value="Aminotran_1_2"/>
    <property type="match status" value="1"/>
</dbReference>
<dbReference type="RefSeq" id="WP_149690227.1">
    <property type="nucleotide sequence ID" value="NZ_SDPQ02000003.1"/>
</dbReference>
<dbReference type="PROSITE" id="PS00599">
    <property type="entry name" value="AA_TRANSFER_CLASS_2"/>
    <property type="match status" value="1"/>
</dbReference>
<dbReference type="GO" id="GO:0000105">
    <property type="term" value="P:L-histidine biosynthetic process"/>
    <property type="evidence" value="ECO:0007669"/>
    <property type="project" value="InterPro"/>
</dbReference>
<dbReference type="InterPro" id="IPR015424">
    <property type="entry name" value="PyrdxlP-dep_Trfase"/>
</dbReference>
<dbReference type="InterPro" id="IPR004839">
    <property type="entry name" value="Aminotransferase_I/II_large"/>
</dbReference>
<dbReference type="GO" id="GO:0030170">
    <property type="term" value="F:pyridoxal phosphate binding"/>
    <property type="evidence" value="ECO:0007669"/>
    <property type="project" value="UniProtKB-UniRule"/>
</dbReference>
<keyword evidence="10" id="KW-1185">Reference proteome</keyword>
<keyword evidence="3 6" id="KW-0032">Aminotransferase</keyword>
<evidence type="ECO:0000256" key="7">
    <source>
        <dbReference type="SAM" id="MobiDB-lite"/>
    </source>
</evidence>
<dbReference type="HAMAP" id="MF_01513">
    <property type="entry name" value="Phe_aminotrans_2"/>
    <property type="match status" value="1"/>
</dbReference>
<evidence type="ECO:0000259" key="8">
    <source>
        <dbReference type="Pfam" id="PF00155"/>
    </source>
</evidence>
<dbReference type="InterPro" id="IPR001917">
    <property type="entry name" value="Aminotrans_II_pyridoxalP_BS"/>
</dbReference>
<dbReference type="InterPro" id="IPR024892">
    <property type="entry name" value="ArAT"/>
</dbReference>
<dbReference type="SUPFAM" id="SSF53383">
    <property type="entry name" value="PLP-dependent transferases"/>
    <property type="match status" value="1"/>
</dbReference>
<protein>
    <recommendedName>
        <fullName evidence="6">Aromatic amino acid aminotransferase</fullName>
        <shortName evidence="6">ArAT</shortName>
        <ecNumber evidence="6">2.6.1.57</ecNumber>
    </recommendedName>
</protein>
<dbReference type="InterPro" id="IPR005861">
    <property type="entry name" value="HisP_aminotrans"/>
</dbReference>
<sequence length="352" mass="37576">MTSPRARRALDEIPVYRPGKAAASEDHKLSSNENPYDPLPGVMERAAVELGRINRYPDAGTTALYAALSAKLGLSPDHFAASTGSVAVLYALLNAHLEAGDEVVYAWRSFEAYPIAADLTGATTVRVPLRTDATHDLDAMAAAVTDRTRVVLVCTPNNPTGPVVKAADLDRFLATVPERVLVVVDEAYVEFVRDADAADGLAALAAHDNVVVLRTFSKAYGLAGLRVGYAIARPPVAEAIRKATPPFAITDLSQAAAVASLEAEAELAERVEAIVQERHAMVAALRDQGWELPETQANFVWLPLGDDAMDFAAWCDPVSVRPFAGDGVRVSVGSPAVNAVFLDRAAAWRKEH</sequence>
<dbReference type="GO" id="GO:0008793">
    <property type="term" value="F:aromatic-amino-acid transaminase activity"/>
    <property type="evidence" value="ECO:0007669"/>
    <property type="project" value="UniProtKB-UniRule"/>
</dbReference>
<reference evidence="9" key="1">
    <citation type="submission" date="2019-09" db="EMBL/GenBank/DDBJ databases">
        <authorList>
            <person name="Li J."/>
        </authorList>
    </citation>
    <scope>NUCLEOTIDE SEQUENCE [LARGE SCALE GENOMIC DNA]</scope>
    <source>
        <strain evidence="9">JCM 14732</strain>
    </source>
</reference>
<name>A0A5M4FB43_9ACTN</name>
<dbReference type="InterPro" id="IPR015422">
    <property type="entry name" value="PyrdxlP-dep_Trfase_small"/>
</dbReference>
<dbReference type="Proteomes" id="UP000380867">
    <property type="component" value="Unassembled WGS sequence"/>
</dbReference>
<feature type="modified residue" description="N6-(pyridoxal phosphate)lysine" evidence="6">
    <location>
        <position position="218"/>
    </location>
</feature>
<accession>A0A5M4FB43</accession>
<evidence type="ECO:0000313" key="10">
    <source>
        <dbReference type="Proteomes" id="UP000380867"/>
    </source>
</evidence>
<dbReference type="Gene3D" id="3.40.640.10">
    <property type="entry name" value="Type I PLP-dependent aspartate aminotransferase-like (Major domain)"/>
    <property type="match status" value="1"/>
</dbReference>
<comment type="cofactor">
    <cofactor evidence="1 6">
        <name>pyridoxal 5'-phosphate</name>
        <dbReference type="ChEBI" id="CHEBI:597326"/>
    </cofactor>
</comment>
<dbReference type="EC" id="2.6.1.57" evidence="6"/>
<comment type="caution">
    <text evidence="9">The sequence shown here is derived from an EMBL/GenBank/DDBJ whole genome shotgun (WGS) entry which is preliminary data.</text>
</comment>
<evidence type="ECO:0000256" key="4">
    <source>
        <dbReference type="ARBA" id="ARBA00022679"/>
    </source>
</evidence>
<comment type="function">
    <text evidence="6">Aminotransferase that catalyzes the conversion of aromatic amino acids and 2-oxoglutarate into corresponding aromatic oxo acids and L-glutamate.</text>
</comment>
<organism evidence="9 10">
    <name type="scientific">Aeromicrobium ginsengisoli</name>
    <dbReference type="NCBI Taxonomy" id="363867"/>
    <lineage>
        <taxon>Bacteria</taxon>
        <taxon>Bacillati</taxon>
        <taxon>Actinomycetota</taxon>
        <taxon>Actinomycetes</taxon>
        <taxon>Propionibacteriales</taxon>
        <taxon>Nocardioidaceae</taxon>
        <taxon>Aeromicrobium</taxon>
    </lineage>
</organism>
<dbReference type="HAMAP" id="MF_01023">
    <property type="entry name" value="HisC_aminotrans_2"/>
    <property type="match status" value="1"/>
</dbReference>
<comment type="catalytic activity">
    <reaction evidence="6">
        <text>an aromatic L-alpha-amino acid + 2-oxoglutarate = an aromatic oxo-acid + L-glutamate</text>
        <dbReference type="Rhea" id="RHEA:17533"/>
        <dbReference type="ChEBI" id="CHEBI:16810"/>
        <dbReference type="ChEBI" id="CHEBI:29985"/>
        <dbReference type="ChEBI" id="CHEBI:73309"/>
        <dbReference type="ChEBI" id="CHEBI:84824"/>
        <dbReference type="EC" id="2.6.1.57"/>
    </reaction>
</comment>
<dbReference type="InterPro" id="IPR015421">
    <property type="entry name" value="PyrdxlP-dep_Trfase_major"/>
</dbReference>
<dbReference type="OrthoDB" id="9809616at2"/>
<dbReference type="CDD" id="cd00609">
    <property type="entry name" value="AAT_like"/>
    <property type="match status" value="1"/>
</dbReference>